<dbReference type="Pfam" id="PF00903">
    <property type="entry name" value="Glyoxalase"/>
    <property type="match status" value="1"/>
</dbReference>
<name>A0AAN2PLK1_9BACI</name>
<dbReference type="SUPFAM" id="SSF54593">
    <property type="entry name" value="Glyoxalase/Bleomycin resistance protein/Dihydroxybiphenyl dioxygenase"/>
    <property type="match status" value="1"/>
</dbReference>
<accession>A0AAN2PLK1</accession>
<evidence type="ECO:0000313" key="3">
    <source>
        <dbReference type="Proteomes" id="UP000182110"/>
    </source>
</evidence>
<dbReference type="InterPro" id="IPR029068">
    <property type="entry name" value="Glyas_Bleomycin-R_OHBP_Dase"/>
</dbReference>
<dbReference type="EMBL" id="CCXW01000001">
    <property type="protein sequence ID" value="CEG33860.1"/>
    <property type="molecule type" value="Genomic_DNA"/>
</dbReference>
<evidence type="ECO:0000313" key="2">
    <source>
        <dbReference type="EMBL" id="CEG33860.1"/>
    </source>
</evidence>
<gene>
    <name evidence="2" type="ORF">BN1180_04042</name>
</gene>
<keyword evidence="3" id="KW-1185">Reference proteome</keyword>
<dbReference type="AlphaFoldDB" id="A0AAN2PLK1"/>
<organism evidence="2 3">
    <name type="scientific">Peribacillus simplex</name>
    <dbReference type="NCBI Taxonomy" id="1478"/>
    <lineage>
        <taxon>Bacteria</taxon>
        <taxon>Bacillati</taxon>
        <taxon>Bacillota</taxon>
        <taxon>Bacilli</taxon>
        <taxon>Bacillales</taxon>
        <taxon>Bacillaceae</taxon>
        <taxon>Peribacillus</taxon>
    </lineage>
</organism>
<dbReference type="InterPro" id="IPR037523">
    <property type="entry name" value="VOC_core"/>
</dbReference>
<comment type="caution">
    <text evidence="2">The sequence shown here is derived from an EMBL/GenBank/DDBJ whole genome shotgun (WGS) entry which is preliminary data.</text>
</comment>
<sequence length="178" mass="21095">MRSIYVNQKQYWLLLLFFVKKMPFALNINRRFYYQGYIDKWYEQVLGFRLLAGPYSFDASEENEHNMTNDLLGATVRKMRNAHLMADNGVGIELFEFEEPRIPKGESRGYEGFFHIYLISDDIEKLADDIAASGGKRRSDLWNTWENKPYYLIYCEDPFGNIIELYSRSTELMYGNKD</sequence>
<dbReference type="InterPro" id="IPR004360">
    <property type="entry name" value="Glyas_Fos-R_dOase_dom"/>
</dbReference>
<reference evidence="2 3" key="1">
    <citation type="journal article" date="2014" name="Genome Announc.">
        <title>Genome Sequence of Bacillus simplex Strain P558, Isolated from a Human Fecal Sample.</title>
        <authorList>
            <person name="Croce O."/>
            <person name="Hugon P."/>
            <person name="Lagier J.C."/>
            <person name="Bibi F."/>
            <person name="Robert C."/>
            <person name="Azhar E.I."/>
            <person name="Raoult D."/>
            <person name="Fournier P.E."/>
        </authorList>
    </citation>
    <scope>NUCLEOTIDE SEQUENCE [LARGE SCALE GENOMIC DNA]</scope>
    <source>
        <strain evidence="2 3">P558</strain>
    </source>
</reference>
<dbReference type="Gene3D" id="3.10.180.10">
    <property type="entry name" value="2,3-Dihydroxybiphenyl 1,2-Dioxygenase, domain 1"/>
    <property type="match status" value="1"/>
</dbReference>
<evidence type="ECO:0000259" key="1">
    <source>
        <dbReference type="PROSITE" id="PS51819"/>
    </source>
</evidence>
<feature type="domain" description="VOC" evidence="1">
    <location>
        <begin position="24"/>
        <end position="168"/>
    </location>
</feature>
<protein>
    <submittedName>
        <fullName evidence="2">Glyoxalase family protein</fullName>
    </submittedName>
</protein>
<dbReference type="PROSITE" id="PS51819">
    <property type="entry name" value="VOC"/>
    <property type="match status" value="1"/>
</dbReference>
<proteinExistence type="predicted"/>
<dbReference type="Proteomes" id="UP000182110">
    <property type="component" value="Unassembled WGS sequence"/>
</dbReference>